<evidence type="ECO:0008006" key="3">
    <source>
        <dbReference type="Google" id="ProtNLM"/>
    </source>
</evidence>
<proteinExistence type="predicted"/>
<name>A0ABR1BV67_NECAM</name>
<evidence type="ECO:0000313" key="1">
    <source>
        <dbReference type="EMBL" id="KAK6728981.1"/>
    </source>
</evidence>
<sequence length="207" mass="23594">MHRYTSRVFGNKTNLVAEQPEQDSGFSAATLSVRAQKKIASKLSTRKTTKFFLSDAVVRVFDSFYKVLRTYYPKKDSEKVVKNIIKLAVKMALLARNDLLSEADVVRLMNVQKQLHNLTLTIISFVQVRYSFERSYLIDLLKKMQSSLTPLVSLKLSDKSTRRLEHVIAHLTNIGFLDIVFKVDGPHAEVLAEFISGLEDLVENKDL</sequence>
<comment type="caution">
    <text evidence="1">The sequence shown here is derived from an EMBL/GenBank/DDBJ whole genome shotgun (WGS) entry which is preliminary data.</text>
</comment>
<dbReference type="InterPro" id="IPR008477">
    <property type="entry name" value="TNFAIP8-like"/>
</dbReference>
<dbReference type="InterPro" id="IPR038355">
    <property type="entry name" value="TNFAIP8_sf"/>
</dbReference>
<dbReference type="PANTHER" id="PTHR12757:SF1">
    <property type="entry name" value="PROTEIN SALIVARY GLANDS MARRED"/>
    <property type="match status" value="1"/>
</dbReference>
<dbReference type="Pfam" id="PF05527">
    <property type="entry name" value="TNFAIP8"/>
    <property type="match status" value="1"/>
</dbReference>
<keyword evidence="2" id="KW-1185">Reference proteome</keyword>
<gene>
    <name evidence="1" type="primary">Necator_chrI.g2314</name>
    <name evidence="1" type="ORF">RB195_006187</name>
</gene>
<dbReference type="Proteomes" id="UP001303046">
    <property type="component" value="Unassembled WGS sequence"/>
</dbReference>
<dbReference type="PANTHER" id="PTHR12757">
    <property type="entry name" value="TUMOR NECROSIS FACTOR INDUCED PROTEIN"/>
    <property type="match status" value="1"/>
</dbReference>
<protein>
    <recommendedName>
        <fullName evidence="3">Tumor necrosis factor alpha-induced protein 8-like protein</fullName>
    </recommendedName>
</protein>
<evidence type="ECO:0000313" key="2">
    <source>
        <dbReference type="Proteomes" id="UP001303046"/>
    </source>
</evidence>
<dbReference type="EMBL" id="JAVFWL010000001">
    <property type="protein sequence ID" value="KAK6728981.1"/>
    <property type="molecule type" value="Genomic_DNA"/>
</dbReference>
<reference evidence="1 2" key="1">
    <citation type="submission" date="2023-08" db="EMBL/GenBank/DDBJ databases">
        <title>A Necator americanus chromosomal reference genome.</title>
        <authorList>
            <person name="Ilik V."/>
            <person name="Petrzelkova K.J."/>
            <person name="Pardy F."/>
            <person name="Fuh T."/>
            <person name="Niatou-Singa F.S."/>
            <person name="Gouil Q."/>
            <person name="Baker L."/>
            <person name="Ritchie M.E."/>
            <person name="Jex A.R."/>
            <person name="Gazzola D."/>
            <person name="Li H."/>
            <person name="Toshio Fujiwara R."/>
            <person name="Zhan B."/>
            <person name="Aroian R.V."/>
            <person name="Pafco B."/>
            <person name="Schwarz E.M."/>
        </authorList>
    </citation>
    <scope>NUCLEOTIDE SEQUENCE [LARGE SCALE GENOMIC DNA]</scope>
    <source>
        <strain evidence="1 2">Aroian</strain>
        <tissue evidence="1">Whole animal</tissue>
    </source>
</reference>
<organism evidence="1 2">
    <name type="scientific">Necator americanus</name>
    <name type="common">Human hookworm</name>
    <dbReference type="NCBI Taxonomy" id="51031"/>
    <lineage>
        <taxon>Eukaryota</taxon>
        <taxon>Metazoa</taxon>
        <taxon>Ecdysozoa</taxon>
        <taxon>Nematoda</taxon>
        <taxon>Chromadorea</taxon>
        <taxon>Rhabditida</taxon>
        <taxon>Rhabditina</taxon>
        <taxon>Rhabditomorpha</taxon>
        <taxon>Strongyloidea</taxon>
        <taxon>Ancylostomatidae</taxon>
        <taxon>Bunostominae</taxon>
        <taxon>Necator</taxon>
    </lineage>
</organism>
<dbReference type="Gene3D" id="1.20.1440.160">
    <property type="entry name" value="Tumor necrosis factor alpha-induced protein 8-like"/>
    <property type="match status" value="1"/>
</dbReference>
<accession>A0ABR1BV67</accession>